<feature type="transmembrane region" description="Helical" evidence="3">
    <location>
        <begin position="27"/>
        <end position="49"/>
    </location>
</feature>
<dbReference type="EMBL" id="JBHSKX010000002">
    <property type="protein sequence ID" value="MFC5368155.1"/>
    <property type="molecule type" value="Genomic_DNA"/>
</dbReference>
<evidence type="ECO:0000256" key="1">
    <source>
        <dbReference type="ARBA" id="ARBA00022679"/>
    </source>
</evidence>
<keyword evidence="3" id="KW-0812">Transmembrane</keyword>
<proteinExistence type="inferred from homology"/>
<dbReference type="EC" id="2.7.8.-" evidence="4"/>
<accession>A0ABD5RE51</accession>
<dbReference type="InterPro" id="IPR043130">
    <property type="entry name" value="CDP-OH_PTrfase_TM_dom"/>
</dbReference>
<keyword evidence="5" id="KW-1185">Reference proteome</keyword>
<evidence type="ECO:0000256" key="2">
    <source>
        <dbReference type="RuleBase" id="RU003750"/>
    </source>
</evidence>
<keyword evidence="3" id="KW-0472">Membrane</keyword>
<dbReference type="RefSeq" id="WP_227230388.1">
    <property type="nucleotide sequence ID" value="NZ_JAJCVJ010000002.1"/>
</dbReference>
<dbReference type="InterPro" id="IPR000462">
    <property type="entry name" value="CDP-OH_P_trans"/>
</dbReference>
<gene>
    <name evidence="4" type="ORF">ACFPJ5_14560</name>
</gene>
<dbReference type="Gene3D" id="1.20.120.1760">
    <property type="match status" value="1"/>
</dbReference>
<feature type="transmembrane region" description="Helical" evidence="3">
    <location>
        <begin position="55"/>
        <end position="71"/>
    </location>
</feature>
<comment type="caution">
    <text evidence="4">The sequence shown here is derived from an EMBL/GenBank/DDBJ whole genome shotgun (WGS) entry which is preliminary data.</text>
</comment>
<evidence type="ECO:0000256" key="3">
    <source>
        <dbReference type="SAM" id="Phobius"/>
    </source>
</evidence>
<dbReference type="AlphaFoldDB" id="A0ABD5RE51"/>
<dbReference type="InterPro" id="IPR048254">
    <property type="entry name" value="CDP_ALCOHOL_P_TRANSF_CS"/>
</dbReference>
<evidence type="ECO:0000313" key="4">
    <source>
        <dbReference type="EMBL" id="MFC5368155.1"/>
    </source>
</evidence>
<dbReference type="Pfam" id="PF01066">
    <property type="entry name" value="CDP-OH_P_transf"/>
    <property type="match status" value="1"/>
</dbReference>
<protein>
    <submittedName>
        <fullName evidence="4">CDP-alcohol phosphatidyltransferase family protein</fullName>
        <ecNumber evidence="4">2.7.8.-</ecNumber>
    </submittedName>
</protein>
<evidence type="ECO:0000313" key="5">
    <source>
        <dbReference type="Proteomes" id="UP001596201"/>
    </source>
</evidence>
<dbReference type="PROSITE" id="PS00379">
    <property type="entry name" value="CDP_ALCOHOL_P_TRANSF"/>
    <property type="match status" value="1"/>
</dbReference>
<dbReference type="Proteomes" id="UP001596201">
    <property type="component" value="Unassembled WGS sequence"/>
</dbReference>
<feature type="transmembrane region" description="Helical" evidence="3">
    <location>
        <begin position="224"/>
        <end position="251"/>
    </location>
</feature>
<comment type="similarity">
    <text evidence="2">Belongs to the CDP-alcohol phosphatidyltransferase class-I family.</text>
</comment>
<organism evidence="4 5">
    <name type="scientific">Salinirubrum litoreum</name>
    <dbReference type="NCBI Taxonomy" id="1126234"/>
    <lineage>
        <taxon>Archaea</taxon>
        <taxon>Methanobacteriati</taxon>
        <taxon>Methanobacteriota</taxon>
        <taxon>Stenosarchaea group</taxon>
        <taxon>Halobacteria</taxon>
        <taxon>Halobacteriales</taxon>
        <taxon>Haloferacaceae</taxon>
        <taxon>Salinirubrum</taxon>
    </lineage>
</organism>
<feature type="transmembrane region" description="Helical" evidence="3">
    <location>
        <begin position="92"/>
        <end position="116"/>
    </location>
</feature>
<keyword evidence="3" id="KW-1133">Transmembrane helix</keyword>
<keyword evidence="1 2" id="KW-0808">Transferase</keyword>
<dbReference type="GO" id="GO:0016740">
    <property type="term" value="F:transferase activity"/>
    <property type="evidence" value="ECO:0007669"/>
    <property type="project" value="UniProtKB-KW"/>
</dbReference>
<sequence>MSRFDGLRRDGDRHERASALATLRRRATLHAVVAVTLTLAGYGLLWWVIPETATRWLAVAGIVLGAELFLLQRHLDTNRRHDADRLLPTLGAGNLVTLTRGVLLAWVAGFLAVPWIGTELAWLPALGYGLSALLDAIDGAVARARDRVTVLGETLDVEFDALGLLVAPLVGCVAGQIPAWYLAIGVARYLFVGGIRLREHRELVVHDLPPKSSRRLLAGAQMGFVAVALTPVVSPAVAGLGALLVGVPLLVGFARDWLYVSGRLSADEA</sequence>
<name>A0ABD5RE51_9EURY</name>
<feature type="transmembrane region" description="Helical" evidence="3">
    <location>
        <begin position="165"/>
        <end position="191"/>
    </location>
</feature>
<reference evidence="4 5" key="1">
    <citation type="journal article" date="2019" name="Int. J. Syst. Evol. Microbiol.">
        <title>The Global Catalogue of Microorganisms (GCM) 10K type strain sequencing project: providing services to taxonomists for standard genome sequencing and annotation.</title>
        <authorList>
            <consortium name="The Broad Institute Genomics Platform"/>
            <consortium name="The Broad Institute Genome Sequencing Center for Infectious Disease"/>
            <person name="Wu L."/>
            <person name="Ma J."/>
        </authorList>
    </citation>
    <scope>NUCLEOTIDE SEQUENCE [LARGE SCALE GENOMIC DNA]</scope>
    <source>
        <strain evidence="4 5">CGMCC 1.12237</strain>
    </source>
</reference>